<accession>A0A7W3YN09</accession>
<name>A0A7W3YN09_9LACO</name>
<comment type="caution">
    <text evidence="1">The sequence shown here is derived from an EMBL/GenBank/DDBJ whole genome shotgun (WGS) entry which is preliminary data.</text>
</comment>
<reference evidence="1 2" key="1">
    <citation type="submission" date="2020-07" db="EMBL/GenBank/DDBJ databases">
        <title>Description of Limosilactobacillus balticus sp. nov., Limosilactobacillus agrestis sp. nov., Limosilactobacillus albertensis sp. nov., Limosilactobacillus rudii sp. nov., Limosilactobacillus fastidiosus sp. nov., five novel Limosilactobacillus species isolated from the vertebrate gastrointestinal tract, and proposal of 6 subspecies of Limosilactobacillus reuteri adapted to the gastrointestinal tract of specific vertebrate hosts.</title>
        <authorList>
            <person name="Li F."/>
            <person name="Cheng C."/>
            <person name="Zheng J."/>
            <person name="Quevedo R.M."/>
            <person name="Li J."/>
            <person name="Roos S."/>
            <person name="Gaenzle M.G."/>
            <person name="Walter J."/>
        </authorList>
    </citation>
    <scope>NUCLEOTIDE SEQUENCE [LARGE SCALE GENOMIC DNA]</scope>
    <source>
        <strain evidence="1 2">STM2_1</strain>
    </source>
</reference>
<dbReference type="EMBL" id="JACIVA010000046">
    <property type="protein sequence ID" value="MBB1097608.1"/>
    <property type="molecule type" value="Genomic_DNA"/>
</dbReference>
<organism evidence="1 2">
    <name type="scientific">Limosilactobacillus rudii</name>
    <dbReference type="NCBI Taxonomy" id="2759755"/>
    <lineage>
        <taxon>Bacteria</taxon>
        <taxon>Bacillati</taxon>
        <taxon>Bacillota</taxon>
        <taxon>Bacilli</taxon>
        <taxon>Lactobacillales</taxon>
        <taxon>Lactobacillaceae</taxon>
        <taxon>Limosilactobacillus</taxon>
    </lineage>
</organism>
<evidence type="ECO:0000313" key="1">
    <source>
        <dbReference type="EMBL" id="MBB1097608.1"/>
    </source>
</evidence>
<sequence>MDKKTANFGSLEIVGSQTAAGVCGPNGCNIEEHRKQLEIDKKKSSGNK</sequence>
<keyword evidence="2" id="KW-1185">Reference proteome</keyword>
<proteinExistence type="predicted"/>
<evidence type="ECO:0000313" key="2">
    <source>
        <dbReference type="Proteomes" id="UP000517106"/>
    </source>
</evidence>
<dbReference type="Proteomes" id="UP000517106">
    <property type="component" value="Unassembled WGS sequence"/>
</dbReference>
<gene>
    <name evidence="1" type="ORF">H5S09_06600</name>
</gene>
<dbReference type="AlphaFoldDB" id="A0A7W3YN09"/>
<protein>
    <submittedName>
        <fullName evidence="1">Uncharacterized protein</fullName>
    </submittedName>
</protein>
<dbReference type="RefSeq" id="WP_182596381.1">
    <property type="nucleotide sequence ID" value="NZ_JACIVA010000046.1"/>
</dbReference>